<evidence type="ECO:0000313" key="2">
    <source>
        <dbReference type="EMBL" id="CAG14820.1"/>
    </source>
</evidence>
<reference evidence="2" key="2">
    <citation type="submission" date="2004-02" db="EMBL/GenBank/DDBJ databases">
        <authorList>
            <consortium name="Genoscope"/>
            <consortium name="Whitehead Institute Centre for Genome Research"/>
        </authorList>
    </citation>
    <scope>NUCLEOTIDE SEQUENCE</scope>
</reference>
<dbReference type="Pfam" id="PF00112">
    <property type="entry name" value="Peptidase_C1"/>
    <property type="match status" value="1"/>
</dbReference>
<feature type="non-terminal residue" evidence="2">
    <location>
        <position position="77"/>
    </location>
</feature>
<reference evidence="2" key="1">
    <citation type="journal article" date="2004" name="Nature">
        <title>Genome duplication in the teleost fish Tetraodon nigroviridis reveals the early vertebrate proto-karyotype.</title>
        <authorList>
            <person name="Jaillon O."/>
            <person name="Aury J.-M."/>
            <person name="Brunet F."/>
            <person name="Petit J.-L."/>
            <person name="Stange-Thomann N."/>
            <person name="Mauceli E."/>
            <person name="Bouneau L."/>
            <person name="Fischer C."/>
            <person name="Ozouf-Costaz C."/>
            <person name="Bernot A."/>
            <person name="Nicaud S."/>
            <person name="Jaffe D."/>
            <person name="Fisher S."/>
            <person name="Lutfalla G."/>
            <person name="Dossat C."/>
            <person name="Segurens B."/>
            <person name="Dasilva C."/>
            <person name="Salanoubat M."/>
            <person name="Levy M."/>
            <person name="Boudet N."/>
            <person name="Castellano S."/>
            <person name="Anthouard V."/>
            <person name="Jubin C."/>
            <person name="Castelli V."/>
            <person name="Katinka M."/>
            <person name="Vacherie B."/>
            <person name="Biemont C."/>
            <person name="Skalli Z."/>
            <person name="Cattolico L."/>
            <person name="Poulain J."/>
            <person name="De Berardinis V."/>
            <person name="Cruaud C."/>
            <person name="Duprat S."/>
            <person name="Brottier P."/>
            <person name="Coutanceau J.-P."/>
            <person name="Gouzy J."/>
            <person name="Parra G."/>
            <person name="Lardier G."/>
            <person name="Chapple C."/>
            <person name="McKernan K.J."/>
            <person name="McEwan P."/>
            <person name="Bosak S."/>
            <person name="Kellis M."/>
            <person name="Volff J.-N."/>
            <person name="Guigo R."/>
            <person name="Zody M.C."/>
            <person name="Mesirov J."/>
            <person name="Lindblad-Toh K."/>
            <person name="Birren B."/>
            <person name="Nusbaum C."/>
            <person name="Kahn D."/>
            <person name="Robinson-Rechavi M."/>
            <person name="Laudet V."/>
            <person name="Schachter V."/>
            <person name="Quetier F."/>
            <person name="Saurin W."/>
            <person name="Scarpelli C."/>
            <person name="Wincker P."/>
            <person name="Lander E.S."/>
            <person name="Weissenbach J."/>
            <person name="Roest Crollius H."/>
        </authorList>
    </citation>
    <scope>NUCLEOTIDE SEQUENCE [LARGE SCALE GENOMIC DNA]</scope>
</reference>
<dbReference type="InterPro" id="IPR000668">
    <property type="entry name" value="Peptidase_C1A_C"/>
</dbReference>
<protein>
    <submittedName>
        <fullName evidence="2">(spotted green pufferfish) hypothetical protein</fullName>
    </submittedName>
</protein>
<dbReference type="GO" id="GO:0008234">
    <property type="term" value="F:cysteine-type peptidase activity"/>
    <property type="evidence" value="ECO:0007669"/>
    <property type="project" value="InterPro"/>
</dbReference>
<dbReference type="EMBL" id="CAAE01025120">
    <property type="protein sequence ID" value="CAG14820.1"/>
    <property type="molecule type" value="Genomic_DNA"/>
</dbReference>
<proteinExistence type="predicted"/>
<dbReference type="OrthoDB" id="3789175at2759"/>
<feature type="domain" description="Peptidase C1A papain C-terminal" evidence="1">
    <location>
        <begin position="1"/>
        <end position="76"/>
    </location>
</feature>
<evidence type="ECO:0000259" key="1">
    <source>
        <dbReference type="Pfam" id="PF00112"/>
    </source>
</evidence>
<dbReference type="KEGG" id="tng:GSTEN00036800G001"/>
<dbReference type="SUPFAM" id="SSF54001">
    <property type="entry name" value="Cysteine proteinases"/>
    <property type="match status" value="1"/>
</dbReference>
<accession>Q4R9W3</accession>
<sequence length="77" mass="8355">CDGGFPYLIGKYVQDFGIVDESCFPYAGKDSPCDVSQSCRRIYTAEYKYVGGFYGGCSEAAMMVELVNNGPMAVALE</sequence>
<dbReference type="GO" id="GO:0006508">
    <property type="term" value="P:proteolysis"/>
    <property type="evidence" value="ECO:0007669"/>
    <property type="project" value="InterPro"/>
</dbReference>
<name>Q4R9W3_TETNG</name>
<organism evidence="2">
    <name type="scientific">Tetraodon nigroviridis</name>
    <name type="common">Spotted green pufferfish</name>
    <name type="synonym">Chelonodon nigroviridis</name>
    <dbReference type="NCBI Taxonomy" id="99883"/>
    <lineage>
        <taxon>Eukaryota</taxon>
        <taxon>Metazoa</taxon>
        <taxon>Chordata</taxon>
        <taxon>Craniata</taxon>
        <taxon>Vertebrata</taxon>
        <taxon>Euteleostomi</taxon>
        <taxon>Actinopterygii</taxon>
        <taxon>Neopterygii</taxon>
        <taxon>Teleostei</taxon>
        <taxon>Neoteleostei</taxon>
        <taxon>Acanthomorphata</taxon>
        <taxon>Eupercaria</taxon>
        <taxon>Tetraodontiformes</taxon>
        <taxon>Tetradontoidea</taxon>
        <taxon>Tetraodontidae</taxon>
        <taxon>Tetraodon</taxon>
    </lineage>
</organism>
<dbReference type="HOGENOM" id="CLU_012184_8_3_1"/>
<dbReference type="InterPro" id="IPR038765">
    <property type="entry name" value="Papain-like_cys_pep_sf"/>
</dbReference>
<dbReference type="Gene3D" id="3.90.70.10">
    <property type="entry name" value="Cysteine proteinases"/>
    <property type="match status" value="1"/>
</dbReference>
<comment type="caution">
    <text evidence="2">The sequence shown here is derived from an EMBL/GenBank/DDBJ whole genome shotgun (WGS) entry which is preliminary data.</text>
</comment>
<gene>
    <name evidence="2" type="ORF">GSTENG00036800001</name>
</gene>
<dbReference type="AlphaFoldDB" id="Q4R9W3"/>
<feature type="non-terminal residue" evidence="2">
    <location>
        <position position="1"/>
    </location>
</feature>